<feature type="transmembrane region" description="Helical" evidence="1">
    <location>
        <begin position="73"/>
        <end position="95"/>
    </location>
</feature>
<evidence type="ECO:0000313" key="3">
    <source>
        <dbReference type="Proteomes" id="UP000002066"/>
    </source>
</evidence>
<keyword evidence="1" id="KW-1133">Transmembrane helix</keyword>
<reference evidence="2 3" key="1">
    <citation type="submission" date="2011-01" db="EMBL/GenBank/DDBJ databases">
        <title>Complete sequence of chromosome of Streptomyces flavogriseus ATCC 33331.</title>
        <authorList>
            <consortium name="US DOE Joint Genome Institute"/>
            <person name="Lucas S."/>
            <person name="Copeland A."/>
            <person name="Lapidus A."/>
            <person name="Cheng J.-F."/>
            <person name="Goodwin L."/>
            <person name="Pitluck S."/>
            <person name="Davenport K."/>
            <person name="Detter J.C."/>
            <person name="Han C."/>
            <person name="Tapia R."/>
            <person name="Land M."/>
            <person name="Hauser L."/>
            <person name="Kyrpides N."/>
            <person name="Ivanova N."/>
            <person name="Ovchinnikova G."/>
            <person name="Pagani I."/>
            <person name="Brumm P."/>
            <person name="Mead D."/>
            <person name="Woyke T."/>
        </authorList>
    </citation>
    <scope>NUCLEOTIDE SEQUENCE [LARGE SCALE GENOMIC DNA]</scope>
    <source>
        <strain evidence="3">ATCC 33331 / IAF-45CD</strain>
    </source>
</reference>
<dbReference type="AlphaFoldDB" id="A0A8D4BCU5"/>
<accession>A0A8D4BCU5</accession>
<dbReference type="OrthoDB" id="9429734at2"/>
<keyword evidence="1" id="KW-0472">Membrane</keyword>
<dbReference type="EMBL" id="CP002475">
    <property type="protein sequence ID" value="ADW05972.1"/>
    <property type="molecule type" value="Genomic_DNA"/>
</dbReference>
<evidence type="ECO:0000256" key="1">
    <source>
        <dbReference type="SAM" id="Phobius"/>
    </source>
</evidence>
<feature type="transmembrane region" description="Helical" evidence="1">
    <location>
        <begin position="48"/>
        <end position="67"/>
    </location>
</feature>
<evidence type="ECO:0000313" key="2">
    <source>
        <dbReference type="EMBL" id="ADW05972.1"/>
    </source>
</evidence>
<keyword evidence="1" id="KW-0812">Transmembrane</keyword>
<sequence length="112" mass="12117">MTAAHTFAWAWSLGWTLLVLPPALALLRGWAPARVRRRATPRMVRMRGVGGLILWASAVTSAVLPLVGARTDAWYPVRTLAGPVAVIAAIALVAVTDVAERRRRRNAVPTSQ</sequence>
<dbReference type="Proteomes" id="UP000002066">
    <property type="component" value="Chromosome"/>
</dbReference>
<proteinExistence type="predicted"/>
<feature type="transmembrane region" description="Helical" evidence="1">
    <location>
        <begin position="6"/>
        <end position="27"/>
    </location>
</feature>
<organism evidence="2 3">
    <name type="scientific">Streptomyces pratensis (strain ATCC 33331 / IAF-45CD)</name>
    <dbReference type="NCBI Taxonomy" id="591167"/>
    <lineage>
        <taxon>Bacteria</taxon>
        <taxon>Bacillati</taxon>
        <taxon>Actinomycetota</taxon>
        <taxon>Actinomycetes</taxon>
        <taxon>Kitasatosporales</taxon>
        <taxon>Streptomycetaceae</taxon>
        <taxon>Streptomyces</taxon>
    </lineage>
</organism>
<protein>
    <submittedName>
        <fullName evidence="2">Uncharacterized protein</fullName>
    </submittedName>
</protein>
<gene>
    <name evidence="2" type="ordered locus">Sfla_4570</name>
</gene>
<dbReference type="KEGG" id="sfa:Sfla_4570"/>
<name>A0A8D4BCU5_STRFA</name>